<accession>A0AA48L628</accession>
<dbReference type="GeneID" id="85496488"/>
<dbReference type="Proteomes" id="UP001233271">
    <property type="component" value="Chromosome 5"/>
</dbReference>
<evidence type="ECO:0000256" key="1">
    <source>
        <dbReference type="SAM" id="MobiDB-lite"/>
    </source>
</evidence>
<proteinExistence type="predicted"/>
<name>A0AA48L628_9TREE</name>
<feature type="region of interest" description="Disordered" evidence="1">
    <location>
        <begin position="26"/>
        <end position="50"/>
    </location>
</feature>
<dbReference type="EMBL" id="AP028216">
    <property type="protein sequence ID" value="BEI92618.1"/>
    <property type="molecule type" value="Genomic_DNA"/>
</dbReference>
<reference evidence="2" key="1">
    <citation type="journal article" date="2023" name="BMC Genomics">
        <title>Chromosome-level genome assemblies of Cutaneotrichosporon spp. (Trichosporonales, Basidiomycota) reveal imbalanced evolution between nucleotide sequences and chromosome synteny.</title>
        <authorList>
            <person name="Kobayashi Y."/>
            <person name="Kayamori A."/>
            <person name="Aoki K."/>
            <person name="Shiwa Y."/>
            <person name="Matsutani M."/>
            <person name="Fujita N."/>
            <person name="Sugita T."/>
            <person name="Iwasaki W."/>
            <person name="Tanaka N."/>
            <person name="Takashima M."/>
        </authorList>
    </citation>
    <scope>NUCLEOTIDE SEQUENCE</scope>
    <source>
        <strain evidence="2">HIS019</strain>
    </source>
</reference>
<keyword evidence="3" id="KW-1185">Reference proteome</keyword>
<evidence type="ECO:0000313" key="2">
    <source>
        <dbReference type="EMBL" id="BEI92618.1"/>
    </source>
</evidence>
<protein>
    <submittedName>
        <fullName evidence="2">Uncharacterized protein</fullName>
    </submittedName>
</protein>
<feature type="compositionally biased region" description="Low complexity" evidence="1">
    <location>
        <begin position="35"/>
        <end position="48"/>
    </location>
</feature>
<sequence>MNHHDTVTTSELPPVLSNPVLWHSSNTKIAPPSPSSSISSSTSNEQPSTAGATISVAQAWDEKKRIVCAYEKRIANAERLLARLVQKYKSLLVESALHAVEEKTDKLEIAEQVTKITRLEHDVHKLRCVNLTLLERAENSRKEADEANQNLVNAYGHKAELDQIYAQTVQELNVKTEELGVLKSYLAVGGETNVYGYQLALATDRAEKYRRLNAELAFQKALGDQTIAQLRIDNQHLRNQILPNRGIIYDVSSVGPIRTARPRSIAPSPFVRRRHPLAESTLLADVPK</sequence>
<evidence type="ECO:0000313" key="3">
    <source>
        <dbReference type="Proteomes" id="UP001233271"/>
    </source>
</evidence>
<organism evidence="2 3">
    <name type="scientific">Cutaneotrichosporon cavernicola</name>
    <dbReference type="NCBI Taxonomy" id="279322"/>
    <lineage>
        <taxon>Eukaryota</taxon>
        <taxon>Fungi</taxon>
        <taxon>Dikarya</taxon>
        <taxon>Basidiomycota</taxon>
        <taxon>Agaricomycotina</taxon>
        <taxon>Tremellomycetes</taxon>
        <taxon>Trichosporonales</taxon>
        <taxon>Trichosporonaceae</taxon>
        <taxon>Cutaneotrichosporon</taxon>
    </lineage>
</organism>
<dbReference type="AlphaFoldDB" id="A0AA48L628"/>
<dbReference type="RefSeq" id="XP_060457883.1">
    <property type="nucleotide sequence ID" value="XM_060601384.1"/>
</dbReference>
<gene>
    <name evidence="2" type="ORF">CcaverHIS019_0502460</name>
</gene>
<dbReference type="KEGG" id="ccac:CcaHIS019_0502460"/>